<comment type="caution">
    <text evidence="2">The sequence shown here is derived from an EMBL/GenBank/DDBJ whole genome shotgun (WGS) entry which is preliminary data.</text>
</comment>
<feature type="region of interest" description="Disordered" evidence="1">
    <location>
        <begin position="28"/>
        <end position="104"/>
    </location>
</feature>
<feature type="compositionally biased region" description="Low complexity" evidence="1">
    <location>
        <begin position="42"/>
        <end position="54"/>
    </location>
</feature>
<organism evidence="2 3">
    <name type="scientific">Protopolystoma xenopodis</name>
    <dbReference type="NCBI Taxonomy" id="117903"/>
    <lineage>
        <taxon>Eukaryota</taxon>
        <taxon>Metazoa</taxon>
        <taxon>Spiralia</taxon>
        <taxon>Lophotrochozoa</taxon>
        <taxon>Platyhelminthes</taxon>
        <taxon>Monogenea</taxon>
        <taxon>Polyopisthocotylea</taxon>
        <taxon>Polystomatidea</taxon>
        <taxon>Polystomatidae</taxon>
        <taxon>Protopolystoma</taxon>
    </lineage>
</organism>
<accession>A0A448X2X6</accession>
<proteinExistence type="predicted"/>
<reference evidence="2" key="1">
    <citation type="submission" date="2018-11" db="EMBL/GenBank/DDBJ databases">
        <authorList>
            <consortium name="Pathogen Informatics"/>
        </authorList>
    </citation>
    <scope>NUCLEOTIDE SEQUENCE</scope>
</reference>
<sequence>MWRFEAEHLSDMLLPMTLGICASCQNDGAHCTSQSGQSGETGPLLGSPSSSACGSGSGSALGGSGSINDARDVNVAPLKRGHMRRSKVTAGLKLTPLQEKGMRW</sequence>
<dbReference type="Proteomes" id="UP000784294">
    <property type="component" value="Unassembled WGS sequence"/>
</dbReference>
<gene>
    <name evidence="2" type="ORF">PXEA_LOCUS19841</name>
</gene>
<feature type="compositionally biased region" description="Gly residues" evidence="1">
    <location>
        <begin position="55"/>
        <end position="65"/>
    </location>
</feature>
<dbReference type="EMBL" id="CAAALY010079993">
    <property type="protein sequence ID" value="VEL26401.1"/>
    <property type="molecule type" value="Genomic_DNA"/>
</dbReference>
<feature type="compositionally biased region" description="Polar residues" evidence="1">
    <location>
        <begin position="28"/>
        <end position="40"/>
    </location>
</feature>
<protein>
    <submittedName>
        <fullName evidence="2">Uncharacterized protein</fullName>
    </submittedName>
</protein>
<keyword evidence="3" id="KW-1185">Reference proteome</keyword>
<dbReference type="AlphaFoldDB" id="A0A448X2X6"/>
<evidence type="ECO:0000256" key="1">
    <source>
        <dbReference type="SAM" id="MobiDB-lite"/>
    </source>
</evidence>
<evidence type="ECO:0000313" key="3">
    <source>
        <dbReference type="Proteomes" id="UP000784294"/>
    </source>
</evidence>
<evidence type="ECO:0000313" key="2">
    <source>
        <dbReference type="EMBL" id="VEL26401.1"/>
    </source>
</evidence>
<name>A0A448X2X6_9PLAT</name>